<keyword evidence="4" id="KW-1185">Reference proteome</keyword>
<reference evidence="2" key="1">
    <citation type="submission" date="2007-03" db="EMBL/GenBank/DDBJ databases">
        <title>Annotation of Culex pipiens quinquefasciatus.</title>
        <authorList>
            <consortium name="The Broad Institute Genome Sequencing Platform"/>
            <person name="Atkinson P.W."/>
            <person name="Hemingway J."/>
            <person name="Christensen B.M."/>
            <person name="Higgs S."/>
            <person name="Kodira C."/>
            <person name="Hannick L."/>
            <person name="Megy K."/>
            <person name="O'Leary S."/>
            <person name="Pearson M."/>
            <person name="Haas B.J."/>
            <person name="Mauceli E."/>
            <person name="Wortman J.R."/>
            <person name="Lee N.H."/>
            <person name="Guigo R."/>
            <person name="Stanke M."/>
            <person name="Alvarado L."/>
            <person name="Amedeo P."/>
            <person name="Antoine C.H."/>
            <person name="Arensburger P."/>
            <person name="Bidwell S.L."/>
            <person name="Crawford M."/>
            <person name="Camaro F."/>
            <person name="Devon K."/>
            <person name="Engels R."/>
            <person name="Hammond M."/>
            <person name="Howarth C."/>
            <person name="Koehrsen M."/>
            <person name="Lawson D."/>
            <person name="Montgomery P."/>
            <person name="Nene V."/>
            <person name="Nusbaum C."/>
            <person name="Puiu D."/>
            <person name="Romero-Severson J."/>
            <person name="Severson D.W."/>
            <person name="Shumway M."/>
            <person name="Sisk P."/>
            <person name="Stolte C."/>
            <person name="Zeng Q."/>
            <person name="Eisenstadt E."/>
            <person name="Fraser-Liggett C."/>
            <person name="Strausberg R."/>
            <person name="Galagan J."/>
            <person name="Birren B."/>
            <person name="Collins F.H."/>
        </authorList>
    </citation>
    <scope>NUCLEOTIDE SEQUENCE [LARGE SCALE GENOMIC DNA]</scope>
    <source>
        <strain evidence="2">JHB</strain>
    </source>
</reference>
<sequence length="227" mass="24900">MWVIPLPRMDRNCPFFEKAKRRGCIPSQEPITGKTKDEIKCVNYQALKLVDDAANSADIVDQNMPAEFASAENAGSVATEGCLCFKGVGLGFTLDHLENTESTREGEYSQLPAVQGRKGEGLGGRGAPECGTQQGRSDIWALTELATAANVAKASTGEFQEKLTNEGPRNRREGSKSALPGEKKRNLEIVSKVLKKKPPVTLVLLSTRRRELPEQHRLPQKSTPQKR</sequence>
<name>B0WHY2_CULQU</name>
<evidence type="ECO:0000313" key="2">
    <source>
        <dbReference type="EMBL" id="EDS28064.1"/>
    </source>
</evidence>
<dbReference type="EMBL" id="DS231941">
    <property type="protein sequence ID" value="EDS28064.1"/>
    <property type="molecule type" value="Genomic_DNA"/>
</dbReference>
<feature type="compositionally biased region" description="Basic and acidic residues" evidence="1">
    <location>
        <begin position="208"/>
        <end position="217"/>
    </location>
</feature>
<organism>
    <name type="scientific">Culex quinquefasciatus</name>
    <name type="common">Southern house mosquito</name>
    <name type="synonym">Culex pungens</name>
    <dbReference type="NCBI Taxonomy" id="7176"/>
    <lineage>
        <taxon>Eukaryota</taxon>
        <taxon>Metazoa</taxon>
        <taxon>Ecdysozoa</taxon>
        <taxon>Arthropoda</taxon>
        <taxon>Hexapoda</taxon>
        <taxon>Insecta</taxon>
        <taxon>Pterygota</taxon>
        <taxon>Neoptera</taxon>
        <taxon>Endopterygota</taxon>
        <taxon>Diptera</taxon>
        <taxon>Nematocera</taxon>
        <taxon>Culicoidea</taxon>
        <taxon>Culicidae</taxon>
        <taxon>Culicinae</taxon>
        <taxon>Culicini</taxon>
        <taxon>Culex</taxon>
        <taxon>Culex</taxon>
    </lineage>
</organism>
<evidence type="ECO:0000313" key="3">
    <source>
        <dbReference type="EnsemblMetazoa" id="CPIJ006443-PA"/>
    </source>
</evidence>
<dbReference type="Proteomes" id="UP000002320">
    <property type="component" value="Unassembled WGS sequence"/>
</dbReference>
<reference evidence="3" key="2">
    <citation type="submission" date="2020-05" db="UniProtKB">
        <authorList>
            <consortium name="EnsemblMetazoa"/>
        </authorList>
    </citation>
    <scope>IDENTIFICATION</scope>
    <source>
        <strain evidence="3">JHB</strain>
    </source>
</reference>
<feature type="region of interest" description="Disordered" evidence="1">
    <location>
        <begin position="157"/>
        <end position="184"/>
    </location>
</feature>
<feature type="compositionally biased region" description="Basic and acidic residues" evidence="1">
    <location>
        <begin position="159"/>
        <end position="184"/>
    </location>
</feature>
<evidence type="ECO:0000256" key="1">
    <source>
        <dbReference type="SAM" id="MobiDB-lite"/>
    </source>
</evidence>
<dbReference type="EnsemblMetazoa" id="CPIJ006443-RA">
    <property type="protein sequence ID" value="CPIJ006443-PA"/>
    <property type="gene ID" value="CPIJ006443"/>
</dbReference>
<evidence type="ECO:0000313" key="4">
    <source>
        <dbReference type="Proteomes" id="UP000002320"/>
    </source>
</evidence>
<dbReference type="HOGENOM" id="CLU_1220743_0_0_1"/>
<gene>
    <name evidence="3" type="primary">6038529</name>
    <name evidence="2" type="ORF">CpipJ_CPIJ006443</name>
</gene>
<dbReference type="KEGG" id="cqu:CpipJ_CPIJ006443"/>
<proteinExistence type="predicted"/>
<accession>B0WHY2</accession>
<dbReference type="VEuPathDB" id="VectorBase:CPIJ006443"/>
<dbReference type="AlphaFoldDB" id="B0WHY2"/>
<protein>
    <submittedName>
        <fullName evidence="2 3">Ribosome biogenesis regulatory protein</fullName>
    </submittedName>
</protein>
<dbReference type="InParanoid" id="B0WHY2"/>
<feature type="region of interest" description="Disordered" evidence="1">
    <location>
        <begin position="205"/>
        <end position="227"/>
    </location>
</feature>